<dbReference type="SMART" id="SM00481">
    <property type="entry name" value="POLIIIAc"/>
    <property type="match status" value="1"/>
</dbReference>
<dbReference type="PANTHER" id="PTHR42924:SF3">
    <property type="entry name" value="POLYMERASE_HISTIDINOL PHOSPHATASE N-TERMINAL DOMAIN-CONTAINING PROTEIN"/>
    <property type="match status" value="1"/>
</dbReference>
<dbReference type="Pfam" id="PF02811">
    <property type="entry name" value="PHP"/>
    <property type="match status" value="1"/>
</dbReference>
<dbReference type="GO" id="GO:0035312">
    <property type="term" value="F:5'-3' DNA exonuclease activity"/>
    <property type="evidence" value="ECO:0007669"/>
    <property type="project" value="TreeGrafter"/>
</dbReference>
<dbReference type="AlphaFoldDB" id="A0A6J4UMH6"/>
<dbReference type="Pfam" id="PF13263">
    <property type="entry name" value="PHP_C"/>
    <property type="match status" value="1"/>
</dbReference>
<dbReference type="InterPro" id="IPR016195">
    <property type="entry name" value="Pol/histidinol_Pase-like"/>
</dbReference>
<dbReference type="EMBL" id="CADCWN010000027">
    <property type="protein sequence ID" value="CAA9552159.1"/>
    <property type="molecule type" value="Genomic_DNA"/>
</dbReference>
<dbReference type="CDD" id="cd07432">
    <property type="entry name" value="PHP_HisPPase"/>
    <property type="match status" value="1"/>
</dbReference>
<dbReference type="GO" id="GO:0004534">
    <property type="term" value="F:5'-3' RNA exonuclease activity"/>
    <property type="evidence" value="ECO:0007669"/>
    <property type="project" value="TreeGrafter"/>
</dbReference>
<organism evidence="2">
    <name type="scientific">uncultured Thermomicrobiales bacterium</name>
    <dbReference type="NCBI Taxonomy" id="1645740"/>
    <lineage>
        <taxon>Bacteria</taxon>
        <taxon>Pseudomonadati</taxon>
        <taxon>Thermomicrobiota</taxon>
        <taxon>Thermomicrobia</taxon>
        <taxon>Thermomicrobiales</taxon>
        <taxon>environmental samples</taxon>
    </lineage>
</organism>
<gene>
    <name evidence="2" type="ORF">AVDCRST_MAG18-404</name>
</gene>
<dbReference type="InterPro" id="IPR003141">
    <property type="entry name" value="Pol/His_phosphatase_N"/>
</dbReference>
<name>A0A6J4UMH6_9BACT</name>
<sequence length="237" mass="25745">MKLDLHMHSHHSRDCTIPTAEVLRICQRRGMGGIAITDHNSLAGGLEGVRLAPPGFTVIVGEEVKSSEGEIIGLFLSEEIPGGLTPEETAGRIRAQGGVVIVPHPFDPLRRSPLKRPALERLAVAGLVDAIEILNARMALKSHNLRGAEFAARMGLPGTAGSDAHSRPEYAHAWLEIAPFTTPAEFLANLPTATIGGNLSPFFVHLLSTVAKRRKKIDHWRTERRTRIAAARLNGRH</sequence>
<dbReference type="Gene3D" id="3.20.20.140">
    <property type="entry name" value="Metal-dependent hydrolases"/>
    <property type="match status" value="1"/>
</dbReference>
<evidence type="ECO:0000259" key="1">
    <source>
        <dbReference type="SMART" id="SM00481"/>
    </source>
</evidence>
<reference evidence="2" key="1">
    <citation type="submission" date="2020-02" db="EMBL/GenBank/DDBJ databases">
        <authorList>
            <person name="Meier V. D."/>
        </authorList>
    </citation>
    <scope>NUCLEOTIDE SEQUENCE</scope>
    <source>
        <strain evidence="2">AVDCRST_MAG18</strain>
    </source>
</reference>
<accession>A0A6J4UMH6</accession>
<dbReference type="InterPro" id="IPR052018">
    <property type="entry name" value="PHP_domain"/>
</dbReference>
<proteinExistence type="predicted"/>
<dbReference type="InterPro" id="IPR004013">
    <property type="entry name" value="PHP_dom"/>
</dbReference>
<dbReference type="PANTHER" id="PTHR42924">
    <property type="entry name" value="EXONUCLEASE"/>
    <property type="match status" value="1"/>
</dbReference>
<feature type="domain" description="Polymerase/histidinol phosphatase N-terminal" evidence="1">
    <location>
        <begin position="3"/>
        <end position="68"/>
    </location>
</feature>
<protein>
    <recommendedName>
        <fullName evidence="1">Polymerase/histidinol phosphatase N-terminal domain-containing protein</fullName>
    </recommendedName>
</protein>
<dbReference type="SUPFAM" id="SSF89550">
    <property type="entry name" value="PHP domain-like"/>
    <property type="match status" value="1"/>
</dbReference>
<evidence type="ECO:0000313" key="2">
    <source>
        <dbReference type="EMBL" id="CAA9552159.1"/>
    </source>
</evidence>